<evidence type="ECO:0000313" key="3">
    <source>
        <dbReference type="Proteomes" id="UP001374535"/>
    </source>
</evidence>
<dbReference type="Pfam" id="PF02458">
    <property type="entry name" value="Transferase"/>
    <property type="match status" value="1"/>
</dbReference>
<dbReference type="PANTHER" id="PTHR31642">
    <property type="entry name" value="TRICHOTHECENE 3-O-ACETYLTRANSFERASE"/>
    <property type="match status" value="1"/>
</dbReference>
<dbReference type="AlphaFoldDB" id="A0AAQ3NFM9"/>
<evidence type="ECO:0000313" key="2">
    <source>
        <dbReference type="EMBL" id="WVZ07163.1"/>
    </source>
</evidence>
<dbReference type="InterPro" id="IPR050317">
    <property type="entry name" value="Plant_Fungal_Acyltransferase"/>
</dbReference>
<dbReference type="Gene3D" id="3.30.559.10">
    <property type="entry name" value="Chloramphenicol acetyltransferase-like domain"/>
    <property type="match status" value="2"/>
</dbReference>
<dbReference type="Proteomes" id="UP001374535">
    <property type="component" value="Chromosome 6"/>
</dbReference>
<accession>A0AAQ3NFM9</accession>
<dbReference type="EMBL" id="CP144695">
    <property type="protein sequence ID" value="WVZ07163.1"/>
    <property type="molecule type" value="Genomic_DNA"/>
</dbReference>
<keyword evidence="3" id="KW-1185">Reference proteome</keyword>
<dbReference type="PANTHER" id="PTHR31642:SF139">
    <property type="entry name" value="SPERMIDINE HYDROXYCINNAMOYL TRANSFERASE"/>
    <property type="match status" value="1"/>
</dbReference>
<reference evidence="2 3" key="1">
    <citation type="journal article" date="2023" name="Life. Sci Alliance">
        <title>Evolutionary insights into 3D genome organization and epigenetic landscape of Vigna mungo.</title>
        <authorList>
            <person name="Junaid A."/>
            <person name="Singh B."/>
            <person name="Bhatia S."/>
        </authorList>
    </citation>
    <scope>NUCLEOTIDE SEQUENCE [LARGE SCALE GENOMIC DNA]</scope>
    <source>
        <strain evidence="2">Urdbean</strain>
    </source>
</reference>
<name>A0AAQ3NFM9_VIGMU</name>
<dbReference type="InterPro" id="IPR023213">
    <property type="entry name" value="CAT-like_dom_sf"/>
</dbReference>
<dbReference type="GO" id="GO:0016747">
    <property type="term" value="F:acyltransferase activity, transferring groups other than amino-acyl groups"/>
    <property type="evidence" value="ECO:0007669"/>
    <property type="project" value="TreeGrafter"/>
</dbReference>
<sequence>MDKETATMDGIQESAKNMVTIQSSDVVVPSEITPTSISSLSLCDQIKLPNHGSQLYIYANTRITDDSSFASAVHTLSTSLSKTLTVFHPFAGRLRRIHGGRFQLLCNAKGVLLVAATCNTELSFEDLCEFAPTYAVPKINYDVPIEDVPLLVAQVTRFPCGFITLGIAMCRAFLDGTSLSNFISSWAKLARGESLDSGLTPLFDRSKLDSFKLNKPPRFEHIEFLPPPLWTKRDEVMQHELGTALMVLTKGQVQKLKNKASDFGSGHGRGFTSFEVISGHLWRCMCKVRYLGDASQPTRLNTLVNCRNRLRPSLPTAYFGNATFPTVTETCSFDDIMQKPLGYAVRKVSESIERMRDEYVRSALDYIERVEDMDLFRDTFYNSAGKGREDPNVNVVGWANFLYFETDFGWGKPVILLPGNINSNGKAFLLDTASGDGFVVAVCLRKSYVDALKKLFYEDIEKHASKL</sequence>
<comment type="similarity">
    <text evidence="1">Belongs to the plant acyltransferase family.</text>
</comment>
<proteinExistence type="inferred from homology"/>
<organism evidence="2 3">
    <name type="scientific">Vigna mungo</name>
    <name type="common">Black gram</name>
    <name type="synonym">Phaseolus mungo</name>
    <dbReference type="NCBI Taxonomy" id="3915"/>
    <lineage>
        <taxon>Eukaryota</taxon>
        <taxon>Viridiplantae</taxon>
        <taxon>Streptophyta</taxon>
        <taxon>Embryophyta</taxon>
        <taxon>Tracheophyta</taxon>
        <taxon>Spermatophyta</taxon>
        <taxon>Magnoliopsida</taxon>
        <taxon>eudicotyledons</taxon>
        <taxon>Gunneridae</taxon>
        <taxon>Pentapetalae</taxon>
        <taxon>rosids</taxon>
        <taxon>fabids</taxon>
        <taxon>Fabales</taxon>
        <taxon>Fabaceae</taxon>
        <taxon>Papilionoideae</taxon>
        <taxon>50 kb inversion clade</taxon>
        <taxon>NPAAA clade</taxon>
        <taxon>indigoferoid/millettioid clade</taxon>
        <taxon>Phaseoleae</taxon>
        <taxon>Vigna</taxon>
    </lineage>
</organism>
<evidence type="ECO:0000256" key="1">
    <source>
        <dbReference type="ARBA" id="ARBA00009861"/>
    </source>
</evidence>
<protein>
    <submittedName>
        <fullName evidence="2">Uncharacterized protein</fullName>
    </submittedName>
</protein>
<gene>
    <name evidence="2" type="ORF">V8G54_020509</name>
</gene>